<keyword evidence="5" id="KW-0539">Nucleus</keyword>
<protein>
    <submittedName>
        <fullName evidence="10">ENP2 protein</fullName>
    </submittedName>
</protein>
<sequence>MVLKSTYSGDVSVYQVSGASVSRSLPDWMAKKRKKQLKNDIDYQTRIELIQDFEFSEASNKIRVTPDGQFAMATGTYKPQIHVYDFANMALKFERHTDAENVDFTILSNDWTKSVHLQNDRSIEFQNKGGIHYKARIPKFGRSLAYNAVNCDLYTAASGNEVYRLNLDQGRFLQPFVLESDRGANDVCVNTINGLVSVALEDGTVEFWDSRAKSRAAKLTLPNVGYSEEPFEATALAFKNDGINFACGTSHGYSYTYDLRSSQPTFTKDHGYGNPIKKLIYLDDDKLAVTDKRIAKIYDASGSLFASMEPSVDINDLEWIPNSGMFFMANEGIQMHTYYIPNLGPAPKWASFLDNITEELEEKPSESVYSNFRFITREDVKKLNISHLIGTKVLRSYMHGFFISTELYDKVNLIANPNSYRDQREREIKKRIEKERESRIRTTGALTNTKVKVNKDLAEKIGKKAGSAVAESVVNDDRFKEMFENPEFQIDVESHDYKQLNPVSNENDVSSKRSRALTAAEESDEERLNRRDGSESESEDDSESESEESDADEADDEPEEMDRLQRAKVQKQLDAIKRREEAKSKATDFLNEMKSYSNEASSSVNKSQISFDKQLRRLNQEKAVESEKKKGEVLRKHARGEMELTFVPKKESKSSKKVKFVQSDEEDDEEDQQAHGRTKQRFEGRRRASKNAFRGM</sequence>
<feature type="region of interest" description="Disordered" evidence="6">
    <location>
        <begin position="496"/>
        <end position="589"/>
    </location>
</feature>
<feature type="domain" description="NUC153" evidence="7">
    <location>
        <begin position="476"/>
        <end position="503"/>
    </location>
</feature>
<evidence type="ECO:0000256" key="4">
    <source>
        <dbReference type="ARBA" id="ARBA00022737"/>
    </source>
</evidence>
<evidence type="ECO:0000259" key="9">
    <source>
        <dbReference type="Pfam" id="PF23098"/>
    </source>
</evidence>
<feature type="compositionally biased region" description="Basic and acidic residues" evidence="6">
    <location>
        <begin position="620"/>
        <end position="654"/>
    </location>
</feature>
<evidence type="ECO:0000256" key="1">
    <source>
        <dbReference type="ARBA" id="ARBA00004604"/>
    </source>
</evidence>
<evidence type="ECO:0000313" key="10">
    <source>
        <dbReference type="EMBL" id="CEP24680.1"/>
    </source>
</evidence>
<comment type="similarity">
    <text evidence="2">Belongs to the WD repeat NOL10/ENP2 family.</text>
</comment>
<feature type="compositionally biased region" description="Basic and acidic residues" evidence="6">
    <location>
        <begin position="574"/>
        <end position="586"/>
    </location>
</feature>
<evidence type="ECO:0000256" key="6">
    <source>
        <dbReference type="SAM" id="MobiDB-lite"/>
    </source>
</evidence>
<accession>A0A0H5C8K5</accession>
<dbReference type="Pfam" id="PF08159">
    <property type="entry name" value="NUC153"/>
    <property type="match status" value="1"/>
</dbReference>
<proteinExistence type="inferred from homology"/>
<organism evidence="10 11">
    <name type="scientific">Cyberlindnera jadinii (strain ATCC 18201 / CBS 1600 / BCRC 20928 / JCM 3617 / NBRC 0987 / NRRL Y-1542)</name>
    <name type="common">Torula yeast</name>
    <name type="synonym">Candida utilis</name>
    <dbReference type="NCBI Taxonomy" id="983966"/>
    <lineage>
        <taxon>Eukaryota</taxon>
        <taxon>Fungi</taxon>
        <taxon>Dikarya</taxon>
        <taxon>Ascomycota</taxon>
        <taxon>Saccharomycotina</taxon>
        <taxon>Saccharomycetes</taxon>
        <taxon>Phaffomycetales</taxon>
        <taxon>Phaffomycetaceae</taxon>
        <taxon>Cyberlindnera</taxon>
    </lineage>
</organism>
<dbReference type="InterPro" id="IPR036322">
    <property type="entry name" value="WD40_repeat_dom_sf"/>
</dbReference>
<feature type="region of interest" description="Disordered" evidence="6">
    <location>
        <begin position="620"/>
        <end position="696"/>
    </location>
</feature>
<evidence type="ECO:0000256" key="2">
    <source>
        <dbReference type="ARBA" id="ARBA00005264"/>
    </source>
</evidence>
<dbReference type="Pfam" id="PF23097">
    <property type="entry name" value="NOL10_2nd"/>
    <property type="match status" value="1"/>
</dbReference>
<dbReference type="PANTHER" id="PTHR14927">
    <property type="entry name" value="NUCLEOLAR PROTEIN 10"/>
    <property type="match status" value="1"/>
</dbReference>
<dbReference type="InterPro" id="IPR056551">
    <property type="entry name" value="Beta-prop_NOL10_N"/>
</dbReference>
<dbReference type="InterPro" id="IPR040382">
    <property type="entry name" value="NOL10/Enp2"/>
</dbReference>
<dbReference type="Pfam" id="PF23098">
    <property type="entry name" value="Beta-prop_NOL10_N"/>
    <property type="match status" value="1"/>
</dbReference>
<keyword evidence="4" id="KW-0677">Repeat</keyword>
<feature type="compositionally biased region" description="Acidic residues" evidence="6">
    <location>
        <begin position="535"/>
        <end position="560"/>
    </location>
</feature>
<reference evidence="11" key="1">
    <citation type="journal article" date="2015" name="J. Biotechnol.">
        <title>The structure of the Cyberlindnera jadinii genome and its relation to Candida utilis analyzed by the occurrence of single nucleotide polymorphisms.</title>
        <authorList>
            <person name="Rupp O."/>
            <person name="Brinkrolf K."/>
            <person name="Buerth C."/>
            <person name="Kunigo M."/>
            <person name="Schneider J."/>
            <person name="Jaenicke S."/>
            <person name="Goesmann A."/>
            <person name="Puehler A."/>
            <person name="Jaeger K.-E."/>
            <person name="Ernst J.F."/>
        </authorList>
    </citation>
    <scope>NUCLEOTIDE SEQUENCE [LARGE SCALE GENOMIC DNA]</scope>
    <source>
        <strain evidence="11">ATCC 18201 / CBS 1600 / BCRC 20928 / JCM 3617 / NBRC 0987 / NRRL Y-1542</strain>
    </source>
</reference>
<dbReference type="GO" id="GO:0030686">
    <property type="term" value="C:90S preribosome"/>
    <property type="evidence" value="ECO:0007669"/>
    <property type="project" value="TreeGrafter"/>
</dbReference>
<evidence type="ECO:0000256" key="5">
    <source>
        <dbReference type="ARBA" id="ARBA00023242"/>
    </source>
</evidence>
<dbReference type="GO" id="GO:0032040">
    <property type="term" value="C:small-subunit processome"/>
    <property type="evidence" value="ECO:0007669"/>
    <property type="project" value="TreeGrafter"/>
</dbReference>
<dbReference type="SUPFAM" id="SSF50978">
    <property type="entry name" value="WD40 repeat-like"/>
    <property type="match status" value="1"/>
</dbReference>
<evidence type="ECO:0000259" key="7">
    <source>
        <dbReference type="Pfam" id="PF08159"/>
    </source>
</evidence>
<dbReference type="GO" id="GO:0000462">
    <property type="term" value="P:maturation of SSU-rRNA from tricistronic rRNA transcript (SSU-rRNA, 5.8S rRNA, LSU-rRNA)"/>
    <property type="evidence" value="ECO:0007669"/>
    <property type="project" value="TreeGrafter"/>
</dbReference>
<feature type="domain" description="Nucleolar protein 10-like second" evidence="8">
    <location>
        <begin position="368"/>
        <end position="416"/>
    </location>
</feature>
<evidence type="ECO:0000256" key="3">
    <source>
        <dbReference type="ARBA" id="ARBA00022574"/>
    </source>
</evidence>
<dbReference type="Proteomes" id="UP000038830">
    <property type="component" value="Unassembled WGS sequence"/>
</dbReference>
<dbReference type="InterPro" id="IPR012580">
    <property type="entry name" value="NUC153"/>
</dbReference>
<dbReference type="InterPro" id="IPR056550">
    <property type="entry name" value="NOL10_2nd"/>
</dbReference>
<name>A0A0H5C8K5_CYBJN</name>
<dbReference type="PANTHER" id="PTHR14927:SF0">
    <property type="entry name" value="NUCLEOLAR PROTEIN 10"/>
    <property type="match status" value="1"/>
</dbReference>
<comment type="subcellular location">
    <subcellularLocation>
        <location evidence="1">Nucleus</location>
        <location evidence="1">Nucleolus</location>
    </subcellularLocation>
</comment>
<keyword evidence="3" id="KW-0853">WD repeat</keyword>
<evidence type="ECO:0000313" key="11">
    <source>
        <dbReference type="Proteomes" id="UP000038830"/>
    </source>
</evidence>
<dbReference type="AlphaFoldDB" id="A0A0H5C8K5"/>
<gene>
    <name evidence="10" type="primary">ENP2</name>
    <name evidence="10" type="ORF">BN1211_5567</name>
</gene>
<dbReference type="InterPro" id="IPR015943">
    <property type="entry name" value="WD40/YVTN_repeat-like_dom_sf"/>
</dbReference>
<evidence type="ECO:0000259" key="8">
    <source>
        <dbReference type="Pfam" id="PF23097"/>
    </source>
</evidence>
<feature type="domain" description="Nucleolar protein 10-like N-terminal" evidence="9">
    <location>
        <begin position="20"/>
        <end position="363"/>
    </location>
</feature>
<dbReference type="EMBL" id="CDQK01000006">
    <property type="protein sequence ID" value="CEP24680.1"/>
    <property type="molecule type" value="Genomic_DNA"/>
</dbReference>
<dbReference type="Gene3D" id="2.130.10.10">
    <property type="entry name" value="YVTN repeat-like/Quinoprotein amine dehydrogenase"/>
    <property type="match status" value="1"/>
</dbReference>